<organism evidence="1">
    <name type="scientific">Oryza meridionalis</name>
    <dbReference type="NCBI Taxonomy" id="40149"/>
    <lineage>
        <taxon>Eukaryota</taxon>
        <taxon>Viridiplantae</taxon>
        <taxon>Streptophyta</taxon>
        <taxon>Embryophyta</taxon>
        <taxon>Tracheophyta</taxon>
        <taxon>Spermatophyta</taxon>
        <taxon>Magnoliopsida</taxon>
        <taxon>Liliopsida</taxon>
        <taxon>Poales</taxon>
        <taxon>Poaceae</taxon>
        <taxon>BOP clade</taxon>
        <taxon>Oryzoideae</taxon>
        <taxon>Oryzeae</taxon>
        <taxon>Oryzinae</taxon>
        <taxon>Oryza</taxon>
    </lineage>
</organism>
<dbReference type="AlphaFoldDB" id="A0A0E0CLC9"/>
<name>A0A0E0CLC9_9ORYZ</name>
<evidence type="ECO:0000313" key="2">
    <source>
        <dbReference type="Proteomes" id="UP000008021"/>
    </source>
</evidence>
<dbReference type="EnsemblPlants" id="OMERI02G18710.1">
    <property type="protein sequence ID" value="OMERI02G18710.1"/>
    <property type="gene ID" value="OMERI02G18710"/>
</dbReference>
<sequence length="220" mass="24584">MRAHGGTRETTVSRGRSLSGYRIDEAHGWGFSALTDALIVSFLNWCFLGGALQPRQITYVVLAAKLPQRTTDDRSTTPPMYWDGVASPSSSSHPVAPYSSSSVIGENLLFHELLVCSFRDSYLWRAMSSDTFLMITPFGPTGECLMMTTLMTRKGVRVAGPTLGLHELRMLPIEGHKQEEYCSFYRQEKFFDPTECVSRVSGRSQFHTSDIRVSAQARDN</sequence>
<keyword evidence="2" id="KW-1185">Reference proteome</keyword>
<accession>A0A0E0CLC9</accession>
<protein>
    <submittedName>
        <fullName evidence="1">Uncharacterized protein</fullName>
    </submittedName>
</protein>
<proteinExistence type="predicted"/>
<dbReference type="Proteomes" id="UP000008021">
    <property type="component" value="Chromosome 2"/>
</dbReference>
<reference evidence="1" key="1">
    <citation type="submission" date="2015-04" db="UniProtKB">
        <authorList>
            <consortium name="EnsemblPlants"/>
        </authorList>
    </citation>
    <scope>IDENTIFICATION</scope>
</reference>
<dbReference type="HOGENOM" id="CLU_109566_0_0_1"/>
<dbReference type="Gramene" id="OMERI02G18710.1">
    <property type="protein sequence ID" value="OMERI02G18710.1"/>
    <property type="gene ID" value="OMERI02G18710"/>
</dbReference>
<reference evidence="1" key="2">
    <citation type="submission" date="2018-05" db="EMBL/GenBank/DDBJ databases">
        <title>OmerRS3 (Oryza meridionalis Reference Sequence Version 3).</title>
        <authorList>
            <person name="Zhang J."/>
            <person name="Kudrna D."/>
            <person name="Lee S."/>
            <person name="Talag J."/>
            <person name="Welchert J."/>
            <person name="Wing R.A."/>
        </authorList>
    </citation>
    <scope>NUCLEOTIDE SEQUENCE [LARGE SCALE GENOMIC DNA]</scope>
    <source>
        <strain evidence="1">cv. OR44</strain>
    </source>
</reference>
<evidence type="ECO:0000313" key="1">
    <source>
        <dbReference type="EnsemblPlants" id="OMERI02G18710.1"/>
    </source>
</evidence>